<protein>
    <recommendedName>
        <fullName evidence="3">Clp R domain-containing protein</fullName>
    </recommendedName>
</protein>
<dbReference type="Proteomes" id="UP000326912">
    <property type="component" value="Unassembled WGS sequence"/>
</dbReference>
<feature type="domain" description="Clp R" evidence="3">
    <location>
        <begin position="1"/>
        <end position="71"/>
    </location>
</feature>
<accession>A0A5J4KDK5</accession>
<name>A0A5J4KDK5_9CHLR</name>
<keyword evidence="1" id="KW-0677">Repeat</keyword>
<dbReference type="Pfam" id="PF02861">
    <property type="entry name" value="Clp_N"/>
    <property type="match status" value="1"/>
</dbReference>
<feature type="transmembrane region" description="Helical" evidence="2">
    <location>
        <begin position="82"/>
        <end position="99"/>
    </location>
</feature>
<proteinExistence type="predicted"/>
<evidence type="ECO:0000313" key="5">
    <source>
        <dbReference type="Proteomes" id="UP000326912"/>
    </source>
</evidence>
<dbReference type="PANTHER" id="PTHR47016:SF5">
    <property type="entry name" value="CLP DOMAIN SUPERFAMILY PROTEIN"/>
    <property type="match status" value="1"/>
</dbReference>
<dbReference type="PANTHER" id="PTHR47016">
    <property type="entry name" value="ATP-DEPENDENT CLP PROTEASE ATP-BINDING SUBUNIT CLPT1, CHLOROPLASTIC"/>
    <property type="match status" value="1"/>
</dbReference>
<dbReference type="SUPFAM" id="SSF81923">
    <property type="entry name" value="Double Clp-N motif"/>
    <property type="match status" value="1"/>
</dbReference>
<keyword evidence="2" id="KW-0812">Transmembrane</keyword>
<sequence>MVQHSHFTRRALKILELSEREAQRLQHPYVGTEHILLGLLLEGNGLAANVLKERGIQYQDVQQAINQILASGSPQRHRKRNFYTTLALSGVAAATYFVARRRV</sequence>
<keyword evidence="2" id="KW-0472">Membrane</keyword>
<dbReference type="Gene3D" id="1.10.1780.10">
    <property type="entry name" value="Clp, N-terminal domain"/>
    <property type="match status" value="1"/>
</dbReference>
<gene>
    <name evidence="4" type="ORF">KDW_12500</name>
</gene>
<keyword evidence="5" id="KW-1185">Reference proteome</keyword>
<dbReference type="AlphaFoldDB" id="A0A5J4KDK5"/>
<dbReference type="InterPro" id="IPR036628">
    <property type="entry name" value="Clp_N_dom_sf"/>
</dbReference>
<dbReference type="InterPro" id="IPR004176">
    <property type="entry name" value="Clp_R_N"/>
</dbReference>
<evidence type="ECO:0000313" key="4">
    <source>
        <dbReference type="EMBL" id="GER87088.1"/>
    </source>
</evidence>
<dbReference type="PROSITE" id="PS51903">
    <property type="entry name" value="CLP_R"/>
    <property type="match status" value="1"/>
</dbReference>
<reference evidence="4 5" key="1">
    <citation type="submission" date="2019-10" db="EMBL/GenBank/DDBJ databases">
        <title>Dictyobacter vulcani sp. nov., within the class Ktedonobacteria, isolated from soil of volcanic Mt. Zao.</title>
        <authorList>
            <person name="Zheng Y."/>
            <person name="Wang C.M."/>
            <person name="Sakai Y."/>
            <person name="Abe K."/>
            <person name="Yokota A."/>
            <person name="Yabe S."/>
        </authorList>
    </citation>
    <scope>NUCLEOTIDE SEQUENCE [LARGE SCALE GENOMIC DNA]</scope>
    <source>
        <strain evidence="4 5">W12</strain>
    </source>
</reference>
<dbReference type="EMBL" id="BKZW01000001">
    <property type="protein sequence ID" value="GER87088.1"/>
    <property type="molecule type" value="Genomic_DNA"/>
</dbReference>
<comment type="caution">
    <text evidence="4">The sequence shown here is derived from an EMBL/GenBank/DDBJ whole genome shotgun (WGS) entry which is preliminary data.</text>
</comment>
<keyword evidence="2" id="KW-1133">Transmembrane helix</keyword>
<evidence type="ECO:0000256" key="2">
    <source>
        <dbReference type="SAM" id="Phobius"/>
    </source>
</evidence>
<dbReference type="InterPro" id="IPR044217">
    <property type="entry name" value="CLPT1/2"/>
</dbReference>
<dbReference type="RefSeq" id="WP_151755126.1">
    <property type="nucleotide sequence ID" value="NZ_BKZW01000001.1"/>
</dbReference>
<evidence type="ECO:0000256" key="1">
    <source>
        <dbReference type="PROSITE-ProRule" id="PRU01251"/>
    </source>
</evidence>
<evidence type="ECO:0000259" key="3">
    <source>
        <dbReference type="PROSITE" id="PS51903"/>
    </source>
</evidence>
<organism evidence="4 5">
    <name type="scientific">Dictyobacter vulcani</name>
    <dbReference type="NCBI Taxonomy" id="2607529"/>
    <lineage>
        <taxon>Bacteria</taxon>
        <taxon>Bacillati</taxon>
        <taxon>Chloroflexota</taxon>
        <taxon>Ktedonobacteria</taxon>
        <taxon>Ktedonobacterales</taxon>
        <taxon>Dictyobacteraceae</taxon>
        <taxon>Dictyobacter</taxon>
    </lineage>
</organism>